<organism evidence="8 9">
    <name type="scientific">Apodemus speciosus</name>
    <name type="common">Large Japanese field mouse</name>
    <dbReference type="NCBI Taxonomy" id="105296"/>
    <lineage>
        <taxon>Eukaryota</taxon>
        <taxon>Metazoa</taxon>
        <taxon>Chordata</taxon>
        <taxon>Craniata</taxon>
        <taxon>Vertebrata</taxon>
        <taxon>Euteleostomi</taxon>
        <taxon>Mammalia</taxon>
        <taxon>Eutheria</taxon>
        <taxon>Euarchontoglires</taxon>
        <taxon>Glires</taxon>
        <taxon>Rodentia</taxon>
        <taxon>Myomorpha</taxon>
        <taxon>Muroidea</taxon>
        <taxon>Muridae</taxon>
        <taxon>Murinae</taxon>
        <taxon>Apodemus</taxon>
    </lineage>
</organism>
<dbReference type="InterPro" id="IPR001128">
    <property type="entry name" value="Cyt_P450"/>
</dbReference>
<evidence type="ECO:0000256" key="4">
    <source>
        <dbReference type="ARBA" id="ARBA00022824"/>
    </source>
</evidence>
<comment type="caution">
    <text evidence="8">The sequence shown here is derived from an EMBL/GenBank/DDBJ whole genome shotgun (WGS) entry which is preliminary data.</text>
</comment>
<protein>
    <submittedName>
        <fullName evidence="8">Cytochrome P450</fullName>
    </submittedName>
</protein>
<gene>
    <name evidence="8" type="ORF">APTSU1_000698200</name>
</gene>
<keyword evidence="5" id="KW-0492">Microsome</keyword>
<dbReference type="Pfam" id="PF00067">
    <property type="entry name" value="p450"/>
    <property type="match status" value="1"/>
</dbReference>
<evidence type="ECO:0000256" key="6">
    <source>
        <dbReference type="ARBA" id="ARBA00023002"/>
    </source>
</evidence>
<sequence length="62" mass="7338">MQKYGVLFANGDHWMSLKQFSLVTMRDFVMGKQDVEERMKEEAQCLVDKLMSAQRQRDTHSK</sequence>
<evidence type="ECO:0000313" key="8">
    <source>
        <dbReference type="EMBL" id="GAB1291752.1"/>
    </source>
</evidence>
<evidence type="ECO:0000256" key="7">
    <source>
        <dbReference type="ARBA" id="ARBA00023004"/>
    </source>
</evidence>
<keyword evidence="9" id="KW-1185">Reference proteome</keyword>
<evidence type="ECO:0000256" key="5">
    <source>
        <dbReference type="ARBA" id="ARBA00022848"/>
    </source>
</evidence>
<dbReference type="PANTHER" id="PTHR24300:SF406">
    <property type="entry name" value="CYTOCHROME P450 2B6"/>
    <property type="match status" value="1"/>
</dbReference>
<comment type="subcellular location">
    <subcellularLocation>
        <location evidence="1">Microsome membrane</location>
    </subcellularLocation>
</comment>
<evidence type="ECO:0000256" key="3">
    <source>
        <dbReference type="ARBA" id="ARBA00022723"/>
    </source>
</evidence>
<evidence type="ECO:0000313" key="9">
    <source>
        <dbReference type="Proteomes" id="UP001623349"/>
    </source>
</evidence>
<keyword evidence="7" id="KW-0408">Iron</keyword>
<dbReference type="SUPFAM" id="SSF48264">
    <property type="entry name" value="Cytochrome P450"/>
    <property type="match status" value="1"/>
</dbReference>
<dbReference type="Gene3D" id="1.10.630.10">
    <property type="entry name" value="Cytochrome P450"/>
    <property type="match status" value="1"/>
</dbReference>
<dbReference type="PANTHER" id="PTHR24300">
    <property type="entry name" value="CYTOCHROME P450 508A4-RELATED"/>
    <property type="match status" value="1"/>
</dbReference>
<dbReference type="InterPro" id="IPR036396">
    <property type="entry name" value="Cyt_P450_sf"/>
</dbReference>
<evidence type="ECO:0000256" key="1">
    <source>
        <dbReference type="ARBA" id="ARBA00004524"/>
    </source>
</evidence>
<dbReference type="Proteomes" id="UP001623349">
    <property type="component" value="Unassembled WGS sequence"/>
</dbReference>
<keyword evidence="4" id="KW-0256">Endoplasmic reticulum</keyword>
<accession>A0ABQ0EXH4</accession>
<keyword evidence="6" id="KW-0560">Oxidoreductase</keyword>
<evidence type="ECO:0000256" key="2">
    <source>
        <dbReference type="ARBA" id="ARBA00010617"/>
    </source>
</evidence>
<proteinExistence type="inferred from homology"/>
<dbReference type="EMBL" id="BAAFST010000007">
    <property type="protein sequence ID" value="GAB1291752.1"/>
    <property type="molecule type" value="Genomic_DNA"/>
</dbReference>
<reference evidence="8 9" key="1">
    <citation type="submission" date="2024-08" db="EMBL/GenBank/DDBJ databases">
        <title>The draft genome of Apodemus speciosus.</title>
        <authorList>
            <person name="Nabeshima K."/>
            <person name="Suzuki S."/>
            <person name="Onuma M."/>
        </authorList>
    </citation>
    <scope>NUCLEOTIDE SEQUENCE [LARGE SCALE GENOMIC DNA]</scope>
    <source>
        <strain evidence="8">IB14-021</strain>
    </source>
</reference>
<dbReference type="InterPro" id="IPR050182">
    <property type="entry name" value="Cytochrome_P450_fam2"/>
</dbReference>
<name>A0ABQ0EXH4_APOSI</name>
<comment type="similarity">
    <text evidence="2">Belongs to the cytochrome P450 family.</text>
</comment>
<keyword evidence="3" id="KW-0479">Metal-binding</keyword>